<evidence type="ECO:0000259" key="2">
    <source>
        <dbReference type="Pfam" id="PF00534"/>
    </source>
</evidence>
<evidence type="ECO:0000313" key="3">
    <source>
        <dbReference type="EMBL" id="APT56038.1"/>
    </source>
</evidence>
<reference evidence="3 4" key="1">
    <citation type="submission" date="2016-05" db="EMBL/GenBank/DDBJ databases">
        <title>Complete Genome and Methylome Analysis of Psychrotrophic Bacterial Isolates from Antarctic Lake Untersee.</title>
        <authorList>
            <person name="Fomenkov A."/>
            <person name="Akimov V.N."/>
            <person name="Vasilyeva L.V."/>
            <person name="Andersen D."/>
            <person name="Vincze T."/>
            <person name="Roberts R.J."/>
        </authorList>
    </citation>
    <scope>NUCLEOTIDE SEQUENCE [LARGE SCALE GENOMIC DNA]</scope>
    <source>
        <strain evidence="3 4">U14-5</strain>
    </source>
</reference>
<dbReference type="Pfam" id="PF00534">
    <property type="entry name" value="Glycos_transf_1"/>
    <property type="match status" value="1"/>
</dbReference>
<dbReference type="KEGG" id="rgi:RGI145_01820"/>
<name>A0A1L7AB70_9PROT</name>
<sequence>MDATPSVLDRQWSLVQPLRAESGEGFHAAPGVVLDISRLLARGRKVAPSGIDRVELAYARRWAAMPEDRCVFVAGALSGAWSVLPRRAVEELVAALSISWCGTPAAPPPPWFPHGPSMAGGGAGGEGWQDRWESQDEIQAGMQREAQRDAERIATRLRLLAGLGLGAGQLAPRLGRLGARRAFLLVSHRALERPGPIQAMRARGCAFVPLIHDLIPATHPEYARPGQSARHLRRIDTTARLADGVIVNSTDTAEVLAPHLRIRPVPPPVIVAPLGIETTGVVSAMGQGVVTQDIVTQGAVTQGAVIQGVGARSLRHAAATAERPGGPAPYFVTLGTIEPRKNHLLLLHLWRDFVRAGAAGLGGPVPRLLIIGRRGWENENIIDILERSAVLRGTVEELGQLSDTRMAALLSGARALLFPSFVEGYGLPLAEALALGVPAICSDLPALREVGGPVPHYLDPLDGAGWRAAILDYARPGSAARAAQATRLQNWRPPGWDSHFRQVDAMLEHVTRPRPGSGSAASPPATAFRRWPGWRTTATPEISSASGKISWVPLATHGYAT</sequence>
<dbReference type="PANTHER" id="PTHR46401">
    <property type="entry name" value="GLYCOSYLTRANSFERASE WBBK-RELATED"/>
    <property type="match status" value="1"/>
</dbReference>
<dbReference type="CDD" id="cd03809">
    <property type="entry name" value="GT4_MtfB-like"/>
    <property type="match status" value="1"/>
</dbReference>
<evidence type="ECO:0000313" key="4">
    <source>
        <dbReference type="Proteomes" id="UP000185494"/>
    </source>
</evidence>
<dbReference type="STRING" id="257708.RGI145_01820"/>
<dbReference type="InterPro" id="IPR001296">
    <property type="entry name" value="Glyco_trans_1"/>
</dbReference>
<keyword evidence="1 3" id="KW-0808">Transferase</keyword>
<dbReference type="SUPFAM" id="SSF53756">
    <property type="entry name" value="UDP-Glycosyltransferase/glycogen phosphorylase"/>
    <property type="match status" value="1"/>
</dbReference>
<feature type="domain" description="Glycosyl transferase family 1" evidence="2">
    <location>
        <begin position="328"/>
        <end position="450"/>
    </location>
</feature>
<dbReference type="PANTHER" id="PTHR46401:SF2">
    <property type="entry name" value="GLYCOSYLTRANSFERASE WBBK-RELATED"/>
    <property type="match status" value="1"/>
</dbReference>
<accession>A0A1L7AB70</accession>
<organism evidence="3 4">
    <name type="scientific">Roseomonas gilardii</name>
    <dbReference type="NCBI Taxonomy" id="257708"/>
    <lineage>
        <taxon>Bacteria</taxon>
        <taxon>Pseudomonadati</taxon>
        <taxon>Pseudomonadota</taxon>
        <taxon>Alphaproteobacteria</taxon>
        <taxon>Acetobacterales</taxon>
        <taxon>Roseomonadaceae</taxon>
        <taxon>Roseomonas</taxon>
    </lineage>
</organism>
<gene>
    <name evidence="3" type="ORF">RGI145_01820</name>
</gene>
<dbReference type="GO" id="GO:0016757">
    <property type="term" value="F:glycosyltransferase activity"/>
    <property type="evidence" value="ECO:0007669"/>
    <property type="project" value="InterPro"/>
</dbReference>
<protein>
    <submittedName>
        <fullName evidence="3">Glycosyl transferase WcbB family protein</fullName>
    </submittedName>
</protein>
<dbReference type="EMBL" id="CP015583">
    <property type="protein sequence ID" value="APT56038.1"/>
    <property type="molecule type" value="Genomic_DNA"/>
</dbReference>
<dbReference type="Gene3D" id="3.40.50.2000">
    <property type="entry name" value="Glycogen Phosphorylase B"/>
    <property type="match status" value="1"/>
</dbReference>
<dbReference type="Proteomes" id="UP000185494">
    <property type="component" value="Chromosome 1"/>
</dbReference>
<dbReference type="RefSeq" id="WP_075796994.1">
    <property type="nucleotide sequence ID" value="NZ_CP015583.1"/>
</dbReference>
<evidence type="ECO:0000256" key="1">
    <source>
        <dbReference type="ARBA" id="ARBA00022679"/>
    </source>
</evidence>
<proteinExistence type="predicted"/>
<dbReference type="AlphaFoldDB" id="A0A1L7AB70"/>